<name>A0ABR3WGN5_9PEZI</name>
<dbReference type="PANTHER" id="PTHR31084:SF3">
    <property type="entry name" value="ALPHA-FUCOSIDASE A"/>
    <property type="match status" value="1"/>
</dbReference>
<accession>A0ABR3WGN5</accession>
<evidence type="ECO:0000256" key="2">
    <source>
        <dbReference type="SAM" id="MobiDB-lite"/>
    </source>
</evidence>
<dbReference type="PROSITE" id="PS00463">
    <property type="entry name" value="ZN2_CY6_FUNGAL_1"/>
    <property type="match status" value="1"/>
</dbReference>
<dbReference type="CDD" id="cd00067">
    <property type="entry name" value="GAL4"/>
    <property type="match status" value="1"/>
</dbReference>
<dbReference type="SUPFAM" id="SSF57701">
    <property type="entry name" value="Zn2/Cys6 DNA-binding domain"/>
    <property type="match status" value="1"/>
</dbReference>
<dbReference type="SUPFAM" id="SSF48208">
    <property type="entry name" value="Six-hairpin glycosidases"/>
    <property type="match status" value="1"/>
</dbReference>
<proteinExistence type="predicted"/>
<feature type="compositionally biased region" description="Low complexity" evidence="2">
    <location>
        <begin position="86"/>
        <end position="102"/>
    </location>
</feature>
<dbReference type="InterPro" id="IPR008928">
    <property type="entry name" value="6-hairpin_glycosidase_sf"/>
</dbReference>
<reference evidence="4 5" key="1">
    <citation type="journal article" date="2024" name="Commun. Biol.">
        <title>Comparative genomic analysis of thermophilic fungi reveals convergent evolutionary adaptations and gene losses.</title>
        <authorList>
            <person name="Steindorff A.S."/>
            <person name="Aguilar-Pontes M.V."/>
            <person name="Robinson A.J."/>
            <person name="Andreopoulos B."/>
            <person name="LaButti K."/>
            <person name="Kuo A."/>
            <person name="Mondo S."/>
            <person name="Riley R."/>
            <person name="Otillar R."/>
            <person name="Haridas S."/>
            <person name="Lipzen A."/>
            <person name="Grimwood J."/>
            <person name="Schmutz J."/>
            <person name="Clum A."/>
            <person name="Reid I.D."/>
            <person name="Moisan M.C."/>
            <person name="Butler G."/>
            <person name="Nguyen T.T.M."/>
            <person name="Dewar K."/>
            <person name="Conant G."/>
            <person name="Drula E."/>
            <person name="Henrissat B."/>
            <person name="Hansel C."/>
            <person name="Singer S."/>
            <person name="Hutchinson M.I."/>
            <person name="de Vries R.P."/>
            <person name="Natvig D.O."/>
            <person name="Powell A.J."/>
            <person name="Tsang A."/>
            <person name="Grigoriev I.V."/>
        </authorList>
    </citation>
    <scope>NUCLEOTIDE SEQUENCE [LARGE SCALE GENOMIC DNA]</scope>
    <source>
        <strain evidence="4 5">ATCC 24622</strain>
    </source>
</reference>
<dbReference type="SMART" id="SM00066">
    <property type="entry name" value="GAL4"/>
    <property type="match status" value="1"/>
</dbReference>
<comment type="caution">
    <text evidence="4">The sequence shown here is derived from an EMBL/GenBank/DDBJ whole genome shotgun (WGS) entry which is preliminary data.</text>
</comment>
<evidence type="ECO:0000313" key="5">
    <source>
        <dbReference type="Proteomes" id="UP001586593"/>
    </source>
</evidence>
<dbReference type="InterPro" id="IPR001138">
    <property type="entry name" value="Zn2Cys6_DnaBD"/>
</dbReference>
<dbReference type="InterPro" id="IPR054363">
    <property type="entry name" value="GH95_cat"/>
</dbReference>
<protein>
    <recommendedName>
        <fullName evidence="3">Zn(2)-C6 fungal-type domain-containing protein</fullName>
    </recommendedName>
</protein>
<dbReference type="Pfam" id="PF22124">
    <property type="entry name" value="Glyco_hydro_95_cat"/>
    <property type="match status" value="1"/>
</dbReference>
<dbReference type="Pfam" id="PF00172">
    <property type="entry name" value="Zn_clus"/>
    <property type="match status" value="1"/>
</dbReference>
<evidence type="ECO:0000259" key="3">
    <source>
        <dbReference type="PROSITE" id="PS50048"/>
    </source>
</evidence>
<sequence length="1573" mass="169790">MDPGPAHKRRRPAVACTECRRRKIKCDRGRPCGPCSKPTPSLRCLYHNSTRGNGRGGKTHEDGNIASEMVVSVDSHNGRCDGLLGPQESWPQPTQPQQSLPSALKGGPFNTTSQGLVLPSYTVADGFFSGVGYLTTEMGGTTAGAGASHDTAGTGPPDSVVADAAFLGVPLVPMSIAGPPYLETGAREPVILSESPGWPDLSSYGTRASSLWSMAWPPVSLDARILGAEDEADRVLGTSNGRWTTEQVVCWQPEPETPWYDSFRRGGYLLARLRLMATYSRDENNGPAVPSGQTATESNPVMSKFQPLDQAVAMLGADELRVSGTWTATAAAELLRLPVPTSIVDYAREQLTPRSRCDVLVEAYLQSFETVLRILHMPCFLASYERFWENTSAPFQVLRSRHTQPAVAAGDMEAFACKLLVVAAIGTSVQTDVGGDRANRGSGRQLVRGSAGTWTARAKEWLADRLVKAESEFRADLDLCQGLCLVSLARLALPKDQQPRAGDGAARADCVPGGPDLVGLGVRMGLHREPRIRFPGMSQREAEVWRRLWATMLELSLQQCLDEGLAAPVAPESYDCEAPGSMADERLQTLPGSDVGGVEAPPPRVAQLLAQTQRLRLRILDVIHAPGASKAYDERCRLATELANTHRQQTGLLHSLLPDTTEFAYRLLALFTLPFVLALHRSVENETATTPASYDSRRVRMEVSVELLRKNTPLSNPEVSGSPTVSLGFDQTGNKPSSTALLTGETSAVFVDELAPARGVAASEAGNWRSAPNRYSAFLVSCQGRLAATRRRVAATLCVDLIRELDEWCFPLGYRTPIPQSFVRAVREAVAVLEARVLSATSRTSMTTAARELMLFSCAHAYITAVARQRDETGGVHPVDVDCAVAHAASVANGLWRRALALRQVPLEGDLAVGDTTAAASGNRAEPGIGSAERGCCFWPPGRGPDNGLEQGFSRQDGEPALGPGQGLPFFTYGIQAVETKDGRIFVRVEEKVPHQAQKTAPCCFSTAVDHGLKAPPVGDLLTPTPWSVTVLLDEPQYATTMRSAVALSVFSALLGADSTQAKSLWSSKPATFGPQSSDDYILKTGYPVGNGKLGAIPFGPPGAEKMVLNVDSLWAGGPFQSSDYTGGNPSSPKYPALAGIREFIFQNGTGNVTALLGSGDYYGSYQTLGNLSTAIEGVSDFADYRRSLDLTTGIHATSFRSGGTHFSTTLFCSYPDQVCVYRIAADAALPTVAVHFENDLLSADLVNRTCNDNDDGSASLEGITQAGPPEGMKFRATVRVAGGHVGSSSCSDGRLVVPSDETRRSVTFVIGAGTDYDQKHGNAASRYSFKGRDPRAYVEGTTSAAASRSYETLESRHVDDYRSLQGRFTLQLPDPHNSSATETAALFSRYRSADAGDPFLEGLLFELSRHLLVSSSRENSLPANLQGRWTEQLDPAWSSDYHANINLQMNYWIANPLGLAHTQQALWAYMADTWAPRGAETARLLYGAPGWVTHNEMNIFGHTSMKDGAVWANYPAAPAWMMQHVWDNYEYTQDADWYRAQGYPLLRGVAEFWLAQLQDDGFSRDGSLVVNP</sequence>
<keyword evidence="1" id="KW-0539">Nucleus</keyword>
<dbReference type="InterPro" id="IPR027414">
    <property type="entry name" value="GH95_N_dom"/>
</dbReference>
<dbReference type="CDD" id="cd12148">
    <property type="entry name" value="fungal_TF_MHR"/>
    <property type="match status" value="1"/>
</dbReference>
<feature type="region of interest" description="Disordered" evidence="2">
    <location>
        <begin position="83"/>
        <end position="106"/>
    </location>
</feature>
<gene>
    <name evidence="4" type="ORF">VTK73DRAFT_7114</name>
</gene>
<keyword evidence="5" id="KW-1185">Reference proteome</keyword>
<dbReference type="Gene3D" id="4.10.240.10">
    <property type="entry name" value="Zn(2)-C6 fungal-type DNA-binding domain"/>
    <property type="match status" value="1"/>
</dbReference>
<organism evidence="4 5">
    <name type="scientific">Phialemonium thermophilum</name>
    <dbReference type="NCBI Taxonomy" id="223376"/>
    <lineage>
        <taxon>Eukaryota</taxon>
        <taxon>Fungi</taxon>
        <taxon>Dikarya</taxon>
        <taxon>Ascomycota</taxon>
        <taxon>Pezizomycotina</taxon>
        <taxon>Sordariomycetes</taxon>
        <taxon>Sordariomycetidae</taxon>
        <taxon>Cephalothecales</taxon>
        <taxon>Cephalothecaceae</taxon>
        <taxon>Phialemonium</taxon>
    </lineage>
</organism>
<dbReference type="Gene3D" id="2.70.98.50">
    <property type="entry name" value="putative glycoside hydrolase family protein from bacillus halodurans"/>
    <property type="match status" value="1"/>
</dbReference>
<dbReference type="InterPro" id="IPR036864">
    <property type="entry name" value="Zn2-C6_fun-type_DNA-bd_sf"/>
</dbReference>
<dbReference type="EMBL" id="JAZHXJ010000431">
    <property type="protein sequence ID" value="KAL1861432.1"/>
    <property type="molecule type" value="Genomic_DNA"/>
</dbReference>
<dbReference type="PROSITE" id="PS50048">
    <property type="entry name" value="ZN2_CY6_FUNGAL_2"/>
    <property type="match status" value="1"/>
</dbReference>
<feature type="domain" description="Zn(2)-C6 fungal-type" evidence="3">
    <location>
        <begin position="15"/>
        <end position="46"/>
    </location>
</feature>
<dbReference type="Pfam" id="PF14498">
    <property type="entry name" value="Glyco_hyd_65N_2"/>
    <property type="match status" value="1"/>
</dbReference>
<evidence type="ECO:0000313" key="4">
    <source>
        <dbReference type="EMBL" id="KAL1861432.1"/>
    </source>
</evidence>
<evidence type="ECO:0000256" key="1">
    <source>
        <dbReference type="ARBA" id="ARBA00023242"/>
    </source>
</evidence>
<dbReference type="Proteomes" id="UP001586593">
    <property type="component" value="Unassembled WGS sequence"/>
</dbReference>
<dbReference type="PANTHER" id="PTHR31084">
    <property type="entry name" value="ALPHA-L-FUCOSIDASE 2"/>
    <property type="match status" value="1"/>
</dbReference>